<protein>
    <recommendedName>
        <fullName evidence="3">Glucose-methanol-choline oxidoreductase C-terminal domain-containing protein</fullName>
    </recommendedName>
</protein>
<dbReference type="Proteomes" id="UP000315010">
    <property type="component" value="Unassembled WGS sequence"/>
</dbReference>
<dbReference type="Gene3D" id="3.50.50.60">
    <property type="entry name" value="FAD/NAD(P)-binding domain"/>
    <property type="match status" value="1"/>
</dbReference>
<keyword evidence="2" id="KW-1185">Reference proteome</keyword>
<evidence type="ECO:0008006" key="3">
    <source>
        <dbReference type="Google" id="ProtNLM"/>
    </source>
</evidence>
<sequence length="173" mass="19350">MNKFNHLSMSGIVVPTKVRCRNYVDSCGEFSLEFDFEEFEMLLRGMRRVARIYFAAAKPDDGVTLYFPTKSILMRCGRPARIRTMDGFEWALAEIRRRGPAFVYLLTTHPQRGTLGEAVDTETFQLKTDCGEAVENLAVADASLFSAGCEINPQLTLKALATFAARPVIGRAE</sequence>
<proteinExistence type="predicted"/>
<dbReference type="OrthoDB" id="220892at2"/>
<evidence type="ECO:0000313" key="2">
    <source>
        <dbReference type="Proteomes" id="UP000315010"/>
    </source>
</evidence>
<dbReference type="AlphaFoldDB" id="A0A5C5Z7T5"/>
<reference evidence="1 2" key="1">
    <citation type="submission" date="2019-02" db="EMBL/GenBank/DDBJ databases">
        <title>Deep-cultivation of Planctomycetes and their phenomic and genomic characterization uncovers novel biology.</title>
        <authorList>
            <person name="Wiegand S."/>
            <person name="Jogler M."/>
            <person name="Boedeker C."/>
            <person name="Pinto D."/>
            <person name="Vollmers J."/>
            <person name="Rivas-Marin E."/>
            <person name="Kohn T."/>
            <person name="Peeters S.H."/>
            <person name="Heuer A."/>
            <person name="Rast P."/>
            <person name="Oberbeckmann S."/>
            <person name="Bunk B."/>
            <person name="Jeske O."/>
            <person name="Meyerdierks A."/>
            <person name="Storesund J.E."/>
            <person name="Kallscheuer N."/>
            <person name="Luecker S."/>
            <person name="Lage O.M."/>
            <person name="Pohl T."/>
            <person name="Merkel B.J."/>
            <person name="Hornburger P."/>
            <person name="Mueller R.-W."/>
            <person name="Bruemmer F."/>
            <person name="Labrenz M."/>
            <person name="Spormann A.M."/>
            <person name="Op Den Camp H."/>
            <person name="Overmann J."/>
            <person name="Amann R."/>
            <person name="Jetten M.S.M."/>
            <person name="Mascher T."/>
            <person name="Medema M.H."/>
            <person name="Devos D.P."/>
            <person name="Kaster A.-K."/>
            <person name="Ovreas L."/>
            <person name="Rohde M."/>
            <person name="Galperin M.Y."/>
            <person name="Jogler C."/>
        </authorList>
    </citation>
    <scope>NUCLEOTIDE SEQUENCE [LARGE SCALE GENOMIC DNA]</scope>
    <source>
        <strain evidence="1 2">CA13</strain>
    </source>
</reference>
<comment type="caution">
    <text evidence="1">The sequence shown here is derived from an EMBL/GenBank/DDBJ whole genome shotgun (WGS) entry which is preliminary data.</text>
</comment>
<dbReference type="RefSeq" id="WP_146399686.1">
    <property type="nucleotide sequence ID" value="NZ_SJPJ01000001.1"/>
</dbReference>
<organism evidence="1 2">
    <name type="scientific">Novipirellula herctigrandis</name>
    <dbReference type="NCBI Taxonomy" id="2527986"/>
    <lineage>
        <taxon>Bacteria</taxon>
        <taxon>Pseudomonadati</taxon>
        <taxon>Planctomycetota</taxon>
        <taxon>Planctomycetia</taxon>
        <taxon>Pirellulales</taxon>
        <taxon>Pirellulaceae</taxon>
        <taxon>Novipirellula</taxon>
    </lineage>
</organism>
<dbReference type="InterPro" id="IPR036188">
    <property type="entry name" value="FAD/NAD-bd_sf"/>
</dbReference>
<evidence type="ECO:0000313" key="1">
    <source>
        <dbReference type="EMBL" id="TWT82891.1"/>
    </source>
</evidence>
<gene>
    <name evidence="1" type="ORF">CA13_43540</name>
</gene>
<accession>A0A5C5Z7T5</accession>
<name>A0A5C5Z7T5_9BACT</name>
<dbReference type="EMBL" id="SJPJ01000001">
    <property type="protein sequence ID" value="TWT82891.1"/>
    <property type="molecule type" value="Genomic_DNA"/>
</dbReference>